<protein>
    <submittedName>
        <fullName evidence="1">Uncharacterized protein</fullName>
    </submittedName>
</protein>
<sequence length="263" mass="28061">MSAVSTSEIIFKDRGSMTVLLRVAAGVQVILSTVQFVSPQQRTPSQIEGMGGKITTTGFEIANISFSSVIVSSSFSNCYCSSTGLGEWVFVEGYTVASLIVPSSWSITPQLSNPTDVANLVETDMNELADFNNRTVIVDSISLSETLSFSTNDITLSSPSPSTTISVSSTAAFSTSGNYLALAPATKETTDLILNNFYGMDSSHAEVSLLQIWNEHTSGDVNVVTSGHSHVNCGLVQLPPLPFHSDQHALHGTFPRLPRTLTC</sequence>
<proteinExistence type="predicted"/>
<dbReference type="Proteomes" id="UP001281761">
    <property type="component" value="Unassembled WGS sequence"/>
</dbReference>
<comment type="caution">
    <text evidence="1">The sequence shown here is derived from an EMBL/GenBank/DDBJ whole genome shotgun (WGS) entry which is preliminary data.</text>
</comment>
<gene>
    <name evidence="1" type="ORF">BLNAU_23451</name>
</gene>
<name>A0ABQ9WQ78_9EUKA</name>
<dbReference type="EMBL" id="JARBJD010000480">
    <property type="protein sequence ID" value="KAK2941644.1"/>
    <property type="molecule type" value="Genomic_DNA"/>
</dbReference>
<organism evidence="1 2">
    <name type="scientific">Blattamonas nauphoetae</name>
    <dbReference type="NCBI Taxonomy" id="2049346"/>
    <lineage>
        <taxon>Eukaryota</taxon>
        <taxon>Metamonada</taxon>
        <taxon>Preaxostyla</taxon>
        <taxon>Oxymonadida</taxon>
        <taxon>Blattamonas</taxon>
    </lineage>
</organism>
<accession>A0ABQ9WQ78</accession>
<evidence type="ECO:0000313" key="1">
    <source>
        <dbReference type="EMBL" id="KAK2941644.1"/>
    </source>
</evidence>
<reference evidence="1 2" key="1">
    <citation type="journal article" date="2022" name="bioRxiv">
        <title>Genomics of Preaxostyla Flagellates Illuminates Evolutionary Transitions and the Path Towards Mitochondrial Loss.</title>
        <authorList>
            <person name="Novak L.V.F."/>
            <person name="Treitli S.C."/>
            <person name="Pyrih J."/>
            <person name="Halakuc P."/>
            <person name="Pipaliya S.V."/>
            <person name="Vacek V."/>
            <person name="Brzon O."/>
            <person name="Soukal P."/>
            <person name="Eme L."/>
            <person name="Dacks J.B."/>
            <person name="Karnkowska A."/>
            <person name="Elias M."/>
            <person name="Hampl V."/>
        </authorList>
    </citation>
    <scope>NUCLEOTIDE SEQUENCE [LARGE SCALE GENOMIC DNA]</scope>
    <source>
        <strain evidence="1">NAU3</strain>
        <tissue evidence="1">Gut</tissue>
    </source>
</reference>
<keyword evidence="2" id="KW-1185">Reference proteome</keyword>
<evidence type="ECO:0000313" key="2">
    <source>
        <dbReference type="Proteomes" id="UP001281761"/>
    </source>
</evidence>